<accession>A0ABQ4SHT4</accession>
<evidence type="ECO:0000313" key="1">
    <source>
        <dbReference type="EMBL" id="GJE02119.1"/>
    </source>
</evidence>
<dbReference type="Proteomes" id="UP001055153">
    <property type="component" value="Unassembled WGS sequence"/>
</dbReference>
<reference evidence="1" key="2">
    <citation type="submission" date="2021-08" db="EMBL/GenBank/DDBJ databases">
        <authorList>
            <person name="Tani A."/>
            <person name="Ola A."/>
            <person name="Ogura Y."/>
            <person name="Katsura K."/>
            <person name="Hayashi T."/>
        </authorList>
    </citation>
    <scope>NUCLEOTIDE SEQUENCE</scope>
    <source>
        <strain evidence="1">DSM 17168</strain>
    </source>
</reference>
<organism evidence="1 2">
    <name type="scientific">Methylobacterium isbiliense</name>
    <dbReference type="NCBI Taxonomy" id="315478"/>
    <lineage>
        <taxon>Bacteria</taxon>
        <taxon>Pseudomonadati</taxon>
        <taxon>Pseudomonadota</taxon>
        <taxon>Alphaproteobacteria</taxon>
        <taxon>Hyphomicrobiales</taxon>
        <taxon>Methylobacteriaceae</taxon>
        <taxon>Methylobacterium</taxon>
    </lineage>
</organism>
<name>A0ABQ4SHT4_9HYPH</name>
<proteinExistence type="predicted"/>
<gene>
    <name evidence="1" type="ORF">GMJLKIPL_4063</name>
</gene>
<dbReference type="EMBL" id="BPQQ01000048">
    <property type="protein sequence ID" value="GJE02119.1"/>
    <property type="molecule type" value="Genomic_DNA"/>
</dbReference>
<comment type="caution">
    <text evidence="1">The sequence shown here is derived from an EMBL/GenBank/DDBJ whole genome shotgun (WGS) entry which is preliminary data.</text>
</comment>
<evidence type="ECO:0000313" key="2">
    <source>
        <dbReference type="Proteomes" id="UP001055153"/>
    </source>
</evidence>
<dbReference type="RefSeq" id="WP_238237524.1">
    <property type="nucleotide sequence ID" value="NZ_BPQQ01000048.1"/>
</dbReference>
<reference evidence="1" key="1">
    <citation type="journal article" date="2021" name="Front. Microbiol.">
        <title>Comprehensive Comparative Genomics and Phenotyping of Methylobacterium Species.</title>
        <authorList>
            <person name="Alessa O."/>
            <person name="Ogura Y."/>
            <person name="Fujitani Y."/>
            <person name="Takami H."/>
            <person name="Hayashi T."/>
            <person name="Sahin N."/>
            <person name="Tani A."/>
        </authorList>
    </citation>
    <scope>NUCLEOTIDE SEQUENCE</scope>
    <source>
        <strain evidence="1">DSM 17168</strain>
    </source>
</reference>
<sequence>MPHFDEFYANKLRGTLGVTDAESVLDLRGTARPKAEASLTDMLERSRFAKGKTVAVRLDGPAPGGGETLFQPVGRLLLEAKRRGWVDRLQTLPAQDGLGFYVALAGKPAREGG</sequence>
<keyword evidence="2" id="KW-1185">Reference proteome</keyword>
<protein>
    <submittedName>
        <fullName evidence="1">Uncharacterized protein</fullName>
    </submittedName>
</protein>